<accession>A0A1B1TA67</accession>
<dbReference type="SUPFAM" id="SSF53756">
    <property type="entry name" value="UDP-Glycosyltransferase/glycogen phosphorylase"/>
    <property type="match status" value="1"/>
</dbReference>
<dbReference type="InterPro" id="IPR028098">
    <property type="entry name" value="Glyco_trans_4-like_N"/>
</dbReference>
<protein>
    <submittedName>
        <fullName evidence="3">Glycosyl hydrolase</fullName>
    </submittedName>
</protein>
<evidence type="ECO:0000259" key="2">
    <source>
        <dbReference type="Pfam" id="PF13439"/>
    </source>
</evidence>
<proteinExistence type="predicted"/>
<dbReference type="Pfam" id="PF13439">
    <property type="entry name" value="Glyco_transf_4"/>
    <property type="match status" value="1"/>
</dbReference>
<organism evidence="3">
    <name type="scientific">uncultured Poseidoniia archaeon</name>
    <dbReference type="NCBI Taxonomy" id="1697135"/>
    <lineage>
        <taxon>Archaea</taxon>
        <taxon>Methanobacteriati</taxon>
        <taxon>Thermoplasmatota</taxon>
        <taxon>Candidatus Poseidoniia</taxon>
        <taxon>environmental samples</taxon>
    </lineage>
</organism>
<dbReference type="GO" id="GO:0016758">
    <property type="term" value="F:hexosyltransferase activity"/>
    <property type="evidence" value="ECO:0007669"/>
    <property type="project" value="TreeGrafter"/>
</dbReference>
<evidence type="ECO:0000259" key="1">
    <source>
        <dbReference type="Pfam" id="PF00534"/>
    </source>
</evidence>
<dbReference type="InterPro" id="IPR050194">
    <property type="entry name" value="Glycosyltransferase_grp1"/>
</dbReference>
<reference evidence="3" key="1">
    <citation type="submission" date="2014-11" db="EMBL/GenBank/DDBJ databases">
        <authorList>
            <person name="Zhu J."/>
            <person name="Qi W."/>
            <person name="Song R."/>
        </authorList>
    </citation>
    <scope>NUCLEOTIDE SEQUENCE</scope>
</reference>
<feature type="domain" description="Glycosyltransferase subfamily 4-like N-terminal" evidence="2">
    <location>
        <begin position="14"/>
        <end position="203"/>
    </location>
</feature>
<reference evidence="3" key="2">
    <citation type="journal article" date="2015" name="ISME J.">
        <title>A new class of marine Euryarchaeota group II from the Mediterranean deep chlorophyll maximum.</title>
        <authorList>
            <person name="Martin-Cuadrado A.B."/>
            <person name="Garcia-Heredia I."/>
            <person name="Molto A.G."/>
            <person name="Lopez-Ubeda R."/>
            <person name="Kimes N."/>
            <person name="Lopez-Garcia P."/>
            <person name="Moreira D."/>
            <person name="Rodriguez-Valera F."/>
        </authorList>
    </citation>
    <scope>NUCLEOTIDE SEQUENCE</scope>
</reference>
<dbReference type="Pfam" id="PF00534">
    <property type="entry name" value="Glycos_transf_1"/>
    <property type="match status" value="1"/>
</dbReference>
<evidence type="ECO:0000313" key="3">
    <source>
        <dbReference type="EMBL" id="ANV79176.1"/>
    </source>
</evidence>
<dbReference type="GO" id="GO:0016787">
    <property type="term" value="F:hydrolase activity"/>
    <property type="evidence" value="ECO:0007669"/>
    <property type="project" value="UniProtKB-KW"/>
</dbReference>
<sequence length="410" mass="46217">MHIAMLSAEYPPRWGGMGSTVYHLSAALAGMGHKISVITRKGMDKPPEINGVQVFTVPWKKIPMEFTRSYGKYALRTLKKIHDIHPVDVVHLHCPMISWDEKQFEKCKKEIAPVISSLHGSWLGERDGLFIASKYKESAVWANPNDLTMRFTAKRYAKFENFAINYSDVCVANSNATRTDFLNRYSAPNDWNCKVIHWGVDTEMFLPLRQDDEDDFILYSEVRSRFNVKEDSYLLLAVGRLAARKGFGVLLQSFAKVKQESPNAILVIVGRGQLRSRLLKQAKRLGLEGSVFIESSMKFDELALLYRVSDIVVYPSYYEGQGLIPLEAMASGTPVVTVNHGPLPEMVDNSVGALFTMGDIDSMSETILSELNNKSKLLEKGRAGRNLVSEKFTFKQNAVDFLNLYQSIVI</sequence>
<keyword evidence="3" id="KW-0378">Hydrolase</keyword>
<dbReference type="PANTHER" id="PTHR45947:SF3">
    <property type="entry name" value="SULFOQUINOVOSYL TRANSFERASE SQD2"/>
    <property type="match status" value="1"/>
</dbReference>
<dbReference type="InterPro" id="IPR001296">
    <property type="entry name" value="Glyco_trans_1"/>
</dbReference>
<dbReference type="Gene3D" id="3.40.50.2000">
    <property type="entry name" value="Glycogen Phosphorylase B"/>
    <property type="match status" value="2"/>
</dbReference>
<dbReference type="CDD" id="cd03801">
    <property type="entry name" value="GT4_PimA-like"/>
    <property type="match status" value="1"/>
</dbReference>
<dbReference type="PANTHER" id="PTHR45947">
    <property type="entry name" value="SULFOQUINOVOSYL TRANSFERASE SQD2"/>
    <property type="match status" value="1"/>
</dbReference>
<feature type="domain" description="Glycosyl transferase family 1" evidence="1">
    <location>
        <begin position="223"/>
        <end position="380"/>
    </location>
</feature>
<name>A0A1B1TA67_9ARCH</name>
<dbReference type="AlphaFoldDB" id="A0A1B1TA67"/>
<dbReference type="EMBL" id="KP211814">
    <property type="protein sequence ID" value="ANV79176.1"/>
    <property type="molecule type" value="Genomic_DNA"/>
</dbReference>